<sequence length="69" mass="7503">MPKLIALVLIAGAAAAAYVAGTKAGRARYREISATAKRMWDDPAVEKMRKRAYAQLEKTAKRAADKIPT</sequence>
<comment type="caution">
    <text evidence="2">The sequence shown here is derived from an EMBL/GenBank/DDBJ whole genome shotgun (WGS) entry which is preliminary data.</text>
</comment>
<organism evidence="2 3">
    <name type="scientific">Microbacterium alkaliflavum</name>
    <dbReference type="NCBI Taxonomy" id="3248839"/>
    <lineage>
        <taxon>Bacteria</taxon>
        <taxon>Bacillati</taxon>
        <taxon>Actinomycetota</taxon>
        <taxon>Actinomycetes</taxon>
        <taxon>Micrococcales</taxon>
        <taxon>Microbacteriaceae</taxon>
        <taxon>Microbacterium</taxon>
    </lineage>
</organism>
<keyword evidence="1" id="KW-0732">Signal</keyword>
<proteinExistence type="predicted"/>
<reference evidence="2 3" key="1">
    <citation type="submission" date="2024-09" db="EMBL/GenBank/DDBJ databases">
        <authorList>
            <person name="Pan X."/>
        </authorList>
    </citation>
    <scope>NUCLEOTIDE SEQUENCE [LARGE SCALE GENOMIC DNA]</scope>
    <source>
        <strain evidence="2 3">B2969</strain>
    </source>
</reference>
<evidence type="ECO:0000313" key="2">
    <source>
        <dbReference type="EMBL" id="MFH8250641.1"/>
    </source>
</evidence>
<name>A0ABW7Q707_9MICO</name>
<accession>A0ABW7Q707</accession>
<evidence type="ECO:0008006" key="4">
    <source>
        <dbReference type="Google" id="ProtNLM"/>
    </source>
</evidence>
<feature type="signal peptide" evidence="1">
    <location>
        <begin position="1"/>
        <end position="19"/>
    </location>
</feature>
<gene>
    <name evidence="2" type="ORF">ACH3VR_09785</name>
</gene>
<evidence type="ECO:0000313" key="3">
    <source>
        <dbReference type="Proteomes" id="UP001610861"/>
    </source>
</evidence>
<keyword evidence="3" id="KW-1185">Reference proteome</keyword>
<evidence type="ECO:0000256" key="1">
    <source>
        <dbReference type="SAM" id="SignalP"/>
    </source>
</evidence>
<feature type="chain" id="PRO_5045734390" description="YtxH domain-containing protein" evidence="1">
    <location>
        <begin position="20"/>
        <end position="69"/>
    </location>
</feature>
<dbReference type="EMBL" id="JBIQWL010000003">
    <property type="protein sequence ID" value="MFH8250641.1"/>
    <property type="molecule type" value="Genomic_DNA"/>
</dbReference>
<dbReference type="RefSeq" id="WP_396640599.1">
    <property type="nucleotide sequence ID" value="NZ_JBIQWL010000003.1"/>
</dbReference>
<protein>
    <recommendedName>
        <fullName evidence="4">YtxH domain-containing protein</fullName>
    </recommendedName>
</protein>
<dbReference type="Proteomes" id="UP001610861">
    <property type="component" value="Unassembled WGS sequence"/>
</dbReference>